<keyword evidence="2" id="KW-1185">Reference proteome</keyword>
<sequence length="51" mass="5558">GEYGINTERRVRRIKRQPERWPIALSRAGIAMTVVEFAGMGGGGGDDNVGR</sequence>
<feature type="non-terminal residue" evidence="1">
    <location>
        <position position="1"/>
    </location>
</feature>
<reference evidence="1 2" key="1">
    <citation type="journal article" date="2018" name="Front. Plant Sci.">
        <title>Red Clover (Trifolium pratense) and Zigzag Clover (T. medium) - A Picture of Genomic Similarities and Differences.</title>
        <authorList>
            <person name="Dluhosova J."/>
            <person name="Istvanek J."/>
            <person name="Nedelnik J."/>
            <person name="Repkova J."/>
        </authorList>
    </citation>
    <scope>NUCLEOTIDE SEQUENCE [LARGE SCALE GENOMIC DNA]</scope>
    <source>
        <strain evidence="2">cv. 10/8</strain>
        <tissue evidence="1">Leaf</tissue>
    </source>
</reference>
<accession>A0A392SA93</accession>
<dbReference type="Proteomes" id="UP000265520">
    <property type="component" value="Unassembled WGS sequence"/>
</dbReference>
<evidence type="ECO:0000313" key="2">
    <source>
        <dbReference type="Proteomes" id="UP000265520"/>
    </source>
</evidence>
<organism evidence="1 2">
    <name type="scientific">Trifolium medium</name>
    <dbReference type="NCBI Taxonomy" id="97028"/>
    <lineage>
        <taxon>Eukaryota</taxon>
        <taxon>Viridiplantae</taxon>
        <taxon>Streptophyta</taxon>
        <taxon>Embryophyta</taxon>
        <taxon>Tracheophyta</taxon>
        <taxon>Spermatophyta</taxon>
        <taxon>Magnoliopsida</taxon>
        <taxon>eudicotyledons</taxon>
        <taxon>Gunneridae</taxon>
        <taxon>Pentapetalae</taxon>
        <taxon>rosids</taxon>
        <taxon>fabids</taxon>
        <taxon>Fabales</taxon>
        <taxon>Fabaceae</taxon>
        <taxon>Papilionoideae</taxon>
        <taxon>50 kb inversion clade</taxon>
        <taxon>NPAAA clade</taxon>
        <taxon>Hologalegina</taxon>
        <taxon>IRL clade</taxon>
        <taxon>Trifolieae</taxon>
        <taxon>Trifolium</taxon>
    </lineage>
</organism>
<proteinExistence type="predicted"/>
<evidence type="ECO:0000313" key="1">
    <source>
        <dbReference type="EMBL" id="MCI44776.1"/>
    </source>
</evidence>
<name>A0A392SA93_9FABA</name>
<comment type="caution">
    <text evidence="1">The sequence shown here is derived from an EMBL/GenBank/DDBJ whole genome shotgun (WGS) entry which is preliminary data.</text>
</comment>
<protein>
    <submittedName>
        <fullName evidence="1">Uncharacterized protein</fullName>
    </submittedName>
</protein>
<dbReference type="EMBL" id="LXQA010335069">
    <property type="protein sequence ID" value="MCI44776.1"/>
    <property type="molecule type" value="Genomic_DNA"/>
</dbReference>
<dbReference type="AlphaFoldDB" id="A0A392SA93"/>